<accession>A0ABU7H4N0</accession>
<dbReference type="EMBL" id="JAZDCT010000001">
    <property type="protein sequence ID" value="MEE1886221.1"/>
    <property type="molecule type" value="Genomic_DNA"/>
</dbReference>
<keyword evidence="2" id="KW-1185">Reference proteome</keyword>
<name>A0ABU7H4N0_9PSED</name>
<dbReference type="Proteomes" id="UP001354227">
    <property type="component" value="Unassembled WGS sequence"/>
</dbReference>
<comment type="caution">
    <text evidence="1">The sequence shown here is derived from an EMBL/GenBank/DDBJ whole genome shotgun (WGS) entry which is preliminary data.</text>
</comment>
<organism evidence="1 2">
    <name type="scientific">Pseudomonas carassii</name>
    <dbReference type="NCBI Taxonomy" id="3115855"/>
    <lineage>
        <taxon>Bacteria</taxon>
        <taxon>Pseudomonadati</taxon>
        <taxon>Pseudomonadota</taxon>
        <taxon>Gammaproteobacteria</taxon>
        <taxon>Pseudomonadales</taxon>
        <taxon>Pseudomonadaceae</taxon>
        <taxon>Pseudomonas</taxon>
    </lineage>
</organism>
<evidence type="ECO:0000313" key="2">
    <source>
        <dbReference type="Proteomes" id="UP001354227"/>
    </source>
</evidence>
<sequence length="107" mass="12108">MRRERNTAEAVETTALPTDVSAALEGATFHQRAPGDDGMPRIVVQPAGMRGWMHGENDNEHLTKAFPELTEAQLQRACRFLDSLVKNHLRLVERESQPKRGSWVNSW</sequence>
<gene>
    <name evidence="1" type="ORF">V0R62_00970</name>
</gene>
<evidence type="ECO:0000313" key="1">
    <source>
        <dbReference type="EMBL" id="MEE1886221.1"/>
    </source>
</evidence>
<reference evidence="1" key="1">
    <citation type="submission" date="2024-01" db="EMBL/GenBank/DDBJ databases">
        <title>Unpublished Manusciprt.</title>
        <authorList>
            <person name="Duman M."/>
            <person name="Valdes E.G."/>
            <person name="Ajmi N."/>
            <person name="Altun S."/>
            <person name="Saticioglu I.B."/>
        </authorList>
    </citation>
    <scope>NUCLEOTIDE SEQUENCE</scope>
    <source>
        <strain evidence="1">137P</strain>
    </source>
</reference>
<dbReference type="RefSeq" id="WP_330102356.1">
    <property type="nucleotide sequence ID" value="NZ_JAZDCT010000001.1"/>
</dbReference>
<protein>
    <submittedName>
        <fullName evidence="1">Uncharacterized protein</fullName>
    </submittedName>
</protein>
<proteinExistence type="predicted"/>